<protein>
    <recommendedName>
        <fullName evidence="3">Activin types I and II receptor domain-containing protein</fullName>
    </recommendedName>
</protein>
<dbReference type="AlphaFoldDB" id="A0AAN5IA27"/>
<dbReference type="Proteomes" id="UP001328107">
    <property type="component" value="Unassembled WGS sequence"/>
</dbReference>
<name>A0AAN5IA27_9BILA</name>
<organism evidence="1 2">
    <name type="scientific">Pristionchus mayeri</name>
    <dbReference type="NCBI Taxonomy" id="1317129"/>
    <lineage>
        <taxon>Eukaryota</taxon>
        <taxon>Metazoa</taxon>
        <taxon>Ecdysozoa</taxon>
        <taxon>Nematoda</taxon>
        <taxon>Chromadorea</taxon>
        <taxon>Rhabditida</taxon>
        <taxon>Rhabditina</taxon>
        <taxon>Diplogasteromorpha</taxon>
        <taxon>Diplogasteroidea</taxon>
        <taxon>Neodiplogasteridae</taxon>
        <taxon>Pristionchus</taxon>
    </lineage>
</organism>
<evidence type="ECO:0000313" key="1">
    <source>
        <dbReference type="EMBL" id="GMR55546.1"/>
    </source>
</evidence>
<accession>A0AAN5IA27</accession>
<dbReference type="EMBL" id="BTRK01000005">
    <property type="protein sequence ID" value="GMR55546.1"/>
    <property type="molecule type" value="Genomic_DNA"/>
</dbReference>
<gene>
    <name evidence="1" type="ORF">PMAYCL1PPCAC_25741</name>
</gene>
<evidence type="ECO:0000313" key="2">
    <source>
        <dbReference type="Proteomes" id="UP001328107"/>
    </source>
</evidence>
<sequence>SADPHFSMCGEMQFCTGDYCYTTKPTADSSRVDTGCITPREDVWKESTLPLCEINAENATLCLCNSGDLCNSDAFSSVLDTGPFVQPKVIECLAN</sequence>
<feature type="non-terminal residue" evidence="1">
    <location>
        <position position="1"/>
    </location>
</feature>
<proteinExistence type="predicted"/>
<keyword evidence="2" id="KW-1185">Reference proteome</keyword>
<reference evidence="2" key="1">
    <citation type="submission" date="2022-10" db="EMBL/GenBank/DDBJ databases">
        <title>Genome assembly of Pristionchus species.</title>
        <authorList>
            <person name="Yoshida K."/>
            <person name="Sommer R.J."/>
        </authorList>
    </citation>
    <scope>NUCLEOTIDE SEQUENCE [LARGE SCALE GENOMIC DNA]</scope>
    <source>
        <strain evidence="2">RS5460</strain>
    </source>
</reference>
<comment type="caution">
    <text evidence="1">The sequence shown here is derived from an EMBL/GenBank/DDBJ whole genome shotgun (WGS) entry which is preliminary data.</text>
</comment>
<feature type="non-terminal residue" evidence="1">
    <location>
        <position position="95"/>
    </location>
</feature>
<evidence type="ECO:0008006" key="3">
    <source>
        <dbReference type="Google" id="ProtNLM"/>
    </source>
</evidence>